<protein>
    <submittedName>
        <fullName evidence="1">Uncharacterized protein</fullName>
    </submittedName>
</protein>
<dbReference type="Gramene" id="TRITD2Bv1G257450.5">
    <property type="protein sequence ID" value="TRITD2Bv1G257450.5"/>
    <property type="gene ID" value="TRITD2Bv1G257450"/>
</dbReference>
<name>A0A9R1RV39_TRITD</name>
<keyword evidence="2" id="KW-1185">Reference proteome</keyword>
<sequence>MRGSDSAREGERQIHMVNLSVNLFLSLMLDQLILVNPFCNWVSAPISVHVKLIHDLLICLADTAQYN</sequence>
<reference evidence="1 2" key="1">
    <citation type="submission" date="2017-09" db="EMBL/GenBank/DDBJ databases">
        <authorList>
            <consortium name="International Durum Wheat Genome Sequencing Consortium (IDWGSC)"/>
            <person name="Milanesi L."/>
        </authorList>
    </citation>
    <scope>NUCLEOTIDE SEQUENCE [LARGE SCALE GENOMIC DNA]</scope>
    <source>
        <strain evidence="2">cv. Svevo</strain>
    </source>
</reference>
<dbReference type="Proteomes" id="UP000324705">
    <property type="component" value="Chromosome 2B"/>
</dbReference>
<gene>
    <name evidence="1" type="ORF">TRITD_2Bv1G257450</name>
</gene>
<evidence type="ECO:0000313" key="1">
    <source>
        <dbReference type="EMBL" id="VAH54462.1"/>
    </source>
</evidence>
<accession>A0A9R1RV39</accession>
<organism evidence="1 2">
    <name type="scientific">Triticum turgidum subsp. durum</name>
    <name type="common">Durum wheat</name>
    <name type="synonym">Triticum durum</name>
    <dbReference type="NCBI Taxonomy" id="4567"/>
    <lineage>
        <taxon>Eukaryota</taxon>
        <taxon>Viridiplantae</taxon>
        <taxon>Streptophyta</taxon>
        <taxon>Embryophyta</taxon>
        <taxon>Tracheophyta</taxon>
        <taxon>Spermatophyta</taxon>
        <taxon>Magnoliopsida</taxon>
        <taxon>Liliopsida</taxon>
        <taxon>Poales</taxon>
        <taxon>Poaceae</taxon>
        <taxon>BOP clade</taxon>
        <taxon>Pooideae</taxon>
        <taxon>Triticodae</taxon>
        <taxon>Triticeae</taxon>
        <taxon>Triticinae</taxon>
        <taxon>Triticum</taxon>
    </lineage>
</organism>
<evidence type="ECO:0000313" key="2">
    <source>
        <dbReference type="Proteomes" id="UP000324705"/>
    </source>
</evidence>
<proteinExistence type="predicted"/>
<dbReference type="EMBL" id="LT934114">
    <property type="protein sequence ID" value="VAH54462.1"/>
    <property type="molecule type" value="Genomic_DNA"/>
</dbReference>
<dbReference type="AlphaFoldDB" id="A0A9R1RV39"/>